<dbReference type="Pfam" id="PF10615">
    <property type="entry name" value="DUF2470"/>
    <property type="match status" value="1"/>
</dbReference>
<dbReference type="InterPro" id="IPR011576">
    <property type="entry name" value="Pyridox_Oxase_N"/>
</dbReference>
<evidence type="ECO:0000259" key="1">
    <source>
        <dbReference type="Pfam" id="PF01243"/>
    </source>
</evidence>
<dbReference type="PANTHER" id="PTHR13343">
    <property type="entry name" value="CREG1 PROTEIN"/>
    <property type="match status" value="1"/>
</dbReference>
<dbReference type="Pfam" id="PF01243">
    <property type="entry name" value="PNPOx_N"/>
    <property type="match status" value="1"/>
</dbReference>
<sequence>MSTAPIRPDADLAVTPLGLELGGTPPADFDPVAMARELLRTARTATLATLDPTSGWPFASLTNVATDIDGSVVFLASRLALHTRNMEADPRVSLLLASPGKGDPMADTRRLTVSGRAERTHAPSARRRFLARHPKARLYADFPDFSFFRVTARGYHPNGGFARAGQIRVEDLACDLSDAADLVAAEEGAVAHLNEDHADAVRRLAVATAGCQDGPWRVTGIDPLGMDIDLGTETARIPFPERVTTAAALRRVLVALAAEARSRG</sequence>
<gene>
    <name evidence="3" type="ORF">HJG44_02175</name>
</gene>
<dbReference type="Gene3D" id="3.20.180.10">
    <property type="entry name" value="PNP-oxidase-like"/>
    <property type="match status" value="1"/>
</dbReference>
<dbReference type="InterPro" id="IPR019595">
    <property type="entry name" value="DUF2470"/>
</dbReference>
<feature type="domain" description="DUF2470" evidence="2">
    <location>
        <begin position="187"/>
        <end position="256"/>
    </location>
</feature>
<dbReference type="Proteomes" id="UP000564885">
    <property type="component" value="Unassembled WGS sequence"/>
</dbReference>
<dbReference type="SUPFAM" id="SSF50475">
    <property type="entry name" value="FMN-binding split barrel"/>
    <property type="match status" value="1"/>
</dbReference>
<dbReference type="AlphaFoldDB" id="A0A849I510"/>
<proteinExistence type="predicted"/>
<comment type="caution">
    <text evidence="3">The sequence shown here is derived from an EMBL/GenBank/DDBJ whole genome shotgun (WGS) entry which is preliminary data.</text>
</comment>
<dbReference type="InterPro" id="IPR037119">
    <property type="entry name" value="Haem_oxidase_HugZ-like_sf"/>
</dbReference>
<protein>
    <submittedName>
        <fullName evidence="3">HugZ family protein</fullName>
    </submittedName>
</protein>
<dbReference type="GO" id="GO:0005737">
    <property type="term" value="C:cytoplasm"/>
    <property type="evidence" value="ECO:0007669"/>
    <property type="project" value="UniProtKB-ARBA"/>
</dbReference>
<accession>A0A849I510</accession>
<dbReference type="EMBL" id="JABEPP010000001">
    <property type="protein sequence ID" value="NNM71200.1"/>
    <property type="molecule type" value="Genomic_DNA"/>
</dbReference>
<feature type="domain" description="Pyridoxamine 5'-phosphate oxidase N-terminal" evidence="1">
    <location>
        <begin position="35"/>
        <end position="153"/>
    </location>
</feature>
<evidence type="ECO:0000313" key="3">
    <source>
        <dbReference type="EMBL" id="NNM71200.1"/>
    </source>
</evidence>
<dbReference type="InterPro" id="IPR012349">
    <property type="entry name" value="Split_barrel_FMN-bd"/>
</dbReference>
<dbReference type="RefSeq" id="WP_171216692.1">
    <property type="nucleotide sequence ID" value="NZ_JABEPP010000001.1"/>
</dbReference>
<dbReference type="PANTHER" id="PTHR13343:SF17">
    <property type="entry name" value="CELLULAR REPRESSOR OF E1A-STIMULATED GENES, ISOFORM A"/>
    <property type="match status" value="1"/>
</dbReference>
<evidence type="ECO:0000313" key="4">
    <source>
        <dbReference type="Proteomes" id="UP000564885"/>
    </source>
</evidence>
<dbReference type="Gene3D" id="2.30.110.10">
    <property type="entry name" value="Electron Transport, Fmn-binding Protein, Chain A"/>
    <property type="match status" value="1"/>
</dbReference>
<evidence type="ECO:0000259" key="2">
    <source>
        <dbReference type="Pfam" id="PF10615"/>
    </source>
</evidence>
<reference evidence="3 4" key="1">
    <citation type="submission" date="2020-04" db="EMBL/GenBank/DDBJ databases">
        <title>Enterovirga sp. isolate from soil.</title>
        <authorList>
            <person name="Chea S."/>
            <person name="Kim D.-U."/>
        </authorList>
    </citation>
    <scope>NUCLEOTIDE SEQUENCE [LARGE SCALE GENOMIC DNA]</scope>
    <source>
        <strain evidence="3 4">DB1703</strain>
    </source>
</reference>
<name>A0A849I510_9HYPH</name>
<keyword evidence="4" id="KW-1185">Reference proteome</keyword>
<organism evidence="3 4">
    <name type="scientific">Enterovirga aerilata</name>
    <dbReference type="NCBI Taxonomy" id="2730920"/>
    <lineage>
        <taxon>Bacteria</taxon>
        <taxon>Pseudomonadati</taxon>
        <taxon>Pseudomonadota</taxon>
        <taxon>Alphaproteobacteria</taxon>
        <taxon>Hyphomicrobiales</taxon>
        <taxon>Methylobacteriaceae</taxon>
        <taxon>Enterovirga</taxon>
    </lineage>
</organism>